<accession>A0A3Q3Q731</accession>
<evidence type="ECO:0000256" key="4">
    <source>
        <dbReference type="ARBA" id="ARBA00023136"/>
    </source>
</evidence>
<dbReference type="CTD" id="89894"/>
<dbReference type="PROSITE" id="PS50262">
    <property type="entry name" value="G_PROTEIN_RECEP_F1_2"/>
    <property type="match status" value="1"/>
</dbReference>
<dbReference type="PRINTS" id="PR02001">
    <property type="entry name" value="GCR1CAMPR"/>
</dbReference>
<feature type="domain" description="G-protein coupled receptors family 1 profile" evidence="6">
    <location>
        <begin position="63"/>
        <end position="340"/>
    </location>
</feature>
<feature type="transmembrane region" description="Helical" evidence="5">
    <location>
        <begin position="232"/>
        <end position="254"/>
    </location>
</feature>
<organism evidence="7 8">
    <name type="scientific">Monopterus albus</name>
    <name type="common">Swamp eel</name>
    <dbReference type="NCBI Taxonomy" id="43700"/>
    <lineage>
        <taxon>Eukaryota</taxon>
        <taxon>Metazoa</taxon>
        <taxon>Chordata</taxon>
        <taxon>Craniata</taxon>
        <taxon>Vertebrata</taxon>
        <taxon>Euteleostomi</taxon>
        <taxon>Actinopterygii</taxon>
        <taxon>Neopterygii</taxon>
        <taxon>Teleostei</taxon>
        <taxon>Neoteleostei</taxon>
        <taxon>Acanthomorphata</taxon>
        <taxon>Anabantaria</taxon>
        <taxon>Synbranchiformes</taxon>
        <taxon>Synbranchidae</taxon>
        <taxon>Monopterus</taxon>
    </lineage>
</organism>
<feature type="transmembrane region" description="Helical" evidence="5">
    <location>
        <begin position="319"/>
        <end position="342"/>
    </location>
</feature>
<dbReference type="InterPro" id="IPR022343">
    <property type="entry name" value="GCR1-cAMP_receptor"/>
</dbReference>
<reference evidence="7" key="1">
    <citation type="submission" date="2025-08" db="UniProtKB">
        <authorList>
            <consortium name="Ensembl"/>
        </authorList>
    </citation>
    <scope>IDENTIFICATION</scope>
</reference>
<dbReference type="Ensembl" id="ENSMALT00000006057.1">
    <property type="protein sequence ID" value="ENSMALP00000005925.1"/>
    <property type="gene ID" value="ENSMALG00000004253.1"/>
</dbReference>
<keyword evidence="3 5" id="KW-1133">Transmembrane helix</keyword>
<protein>
    <recommendedName>
        <fullName evidence="6">G-protein coupled receptors family 1 profile domain-containing protein</fullName>
    </recommendedName>
</protein>
<feature type="transmembrane region" description="Helical" evidence="5">
    <location>
        <begin position="51"/>
        <end position="73"/>
    </location>
</feature>
<dbReference type="PANTHER" id="PTHR23112">
    <property type="entry name" value="G PROTEIN-COUPLED RECEPTOR 157-RELATED"/>
    <property type="match status" value="1"/>
</dbReference>
<evidence type="ECO:0000256" key="1">
    <source>
        <dbReference type="ARBA" id="ARBA00004141"/>
    </source>
</evidence>
<evidence type="ECO:0000313" key="7">
    <source>
        <dbReference type="Ensembl" id="ENSMALP00000005925.1"/>
    </source>
</evidence>
<dbReference type="AlphaFoldDB" id="A0A3Q3Q731"/>
<feature type="transmembrane region" description="Helical" evidence="5">
    <location>
        <begin position="171"/>
        <end position="189"/>
    </location>
</feature>
<comment type="subcellular location">
    <subcellularLocation>
        <location evidence="1">Membrane</location>
        <topology evidence="1">Multi-pass membrane protein</topology>
    </subcellularLocation>
</comment>
<evidence type="ECO:0000313" key="8">
    <source>
        <dbReference type="Proteomes" id="UP000261600"/>
    </source>
</evidence>
<reference evidence="7" key="2">
    <citation type="submission" date="2025-09" db="UniProtKB">
        <authorList>
            <consortium name="Ensembl"/>
        </authorList>
    </citation>
    <scope>IDENTIFICATION</scope>
</reference>
<dbReference type="GO" id="GO:0007189">
    <property type="term" value="P:adenylate cyclase-activating G protein-coupled receptor signaling pathway"/>
    <property type="evidence" value="ECO:0007669"/>
    <property type="project" value="TreeGrafter"/>
</dbReference>
<evidence type="ECO:0000259" key="6">
    <source>
        <dbReference type="PROSITE" id="PS50262"/>
    </source>
</evidence>
<dbReference type="GeneID" id="109970052"/>
<feature type="transmembrane region" description="Helical" evidence="5">
    <location>
        <begin position="286"/>
        <end position="307"/>
    </location>
</feature>
<dbReference type="OrthoDB" id="10070607at2759"/>
<dbReference type="STRING" id="43700.ENSMALP00000005925"/>
<keyword evidence="8" id="KW-1185">Reference proteome</keyword>
<keyword evidence="4 5" id="KW-0472">Membrane</keyword>
<dbReference type="GO" id="GO:0004930">
    <property type="term" value="F:G protein-coupled receptor activity"/>
    <property type="evidence" value="ECO:0007669"/>
    <property type="project" value="TreeGrafter"/>
</dbReference>
<feature type="transmembrane region" description="Helical" evidence="5">
    <location>
        <begin position="85"/>
        <end position="106"/>
    </location>
</feature>
<name>A0A3Q3Q731_MONAL</name>
<dbReference type="PANTHER" id="PTHR23112:SF0">
    <property type="entry name" value="TRANSMEMBRANE PROTEIN 116"/>
    <property type="match status" value="1"/>
</dbReference>
<dbReference type="SUPFAM" id="SSF81321">
    <property type="entry name" value="Family A G protein-coupled receptor-like"/>
    <property type="match status" value="1"/>
</dbReference>
<dbReference type="Proteomes" id="UP000261600">
    <property type="component" value="Unplaced"/>
</dbReference>
<feature type="transmembrane region" description="Helical" evidence="5">
    <location>
        <begin position="126"/>
        <end position="143"/>
    </location>
</feature>
<evidence type="ECO:0000256" key="5">
    <source>
        <dbReference type="SAM" id="Phobius"/>
    </source>
</evidence>
<dbReference type="Gene3D" id="1.20.1070.10">
    <property type="entry name" value="Rhodopsin 7-helix transmembrane proteins"/>
    <property type="match status" value="1"/>
</dbReference>
<dbReference type="GO" id="GO:0005886">
    <property type="term" value="C:plasma membrane"/>
    <property type="evidence" value="ECO:0007669"/>
    <property type="project" value="TreeGrafter"/>
</dbReference>
<sequence>MLTLVCRFTLRLICECNMSAAQGLQELFTNSSVKNTTGARDWSEVYEAVKWIQLVMALLSILGSGSIIICVMLQRLCRAPELQPLLLLSASDMLLALCWLSGAMLFSNHCNSWSAYCYNLHTVEQVLYMASFLYTLNYVWDLYRGIREMFYSCLDGYSVQFSNRVSTAGKVTALLSVLIPVLLMTPIFIQGNISKCQANSSEPYRCLLMHTGALYLTLEQQQPIKVCSLLHAYSITIFLATFIVTLISITVLVANARGIYRRAVVSNGYLGNQQQASFQVMNRRMLLYPSVFVLCWGPAVSLAFLQVVKPSVCQGDAGVALYVLQAFTSASQGFLNCLVYGWTRAHIRRAYRTVLSRDVDTQTPLLRSQKKGTYQSLPNIS</sequence>
<dbReference type="RefSeq" id="XP_020473014.1">
    <property type="nucleotide sequence ID" value="XM_020617358.1"/>
</dbReference>
<dbReference type="KEGG" id="malb:109970052"/>
<evidence type="ECO:0000256" key="2">
    <source>
        <dbReference type="ARBA" id="ARBA00022692"/>
    </source>
</evidence>
<keyword evidence="2 5" id="KW-0812">Transmembrane</keyword>
<dbReference type="InterPro" id="IPR017452">
    <property type="entry name" value="GPCR_Rhodpsn_7TM"/>
</dbReference>
<proteinExistence type="predicted"/>
<evidence type="ECO:0000256" key="3">
    <source>
        <dbReference type="ARBA" id="ARBA00022989"/>
    </source>
</evidence>